<keyword evidence="13" id="KW-1185">Reference proteome</keyword>
<dbReference type="FunFam" id="3.40.532.10:FF:000009">
    <property type="entry name" value="Ubiquitin carboxyl-terminal hydrolase"/>
    <property type="match status" value="1"/>
</dbReference>
<dbReference type="GO" id="GO:0006511">
    <property type="term" value="P:ubiquitin-dependent protein catabolic process"/>
    <property type="evidence" value="ECO:0007669"/>
    <property type="project" value="UniProtKB-UniRule"/>
</dbReference>
<feature type="domain" description="UCH catalytic" evidence="12">
    <location>
        <begin position="6"/>
        <end position="223"/>
    </location>
</feature>
<organism evidence="13 14">
    <name type="scientific">Panagrellus redivivus</name>
    <name type="common">Microworm</name>
    <dbReference type="NCBI Taxonomy" id="6233"/>
    <lineage>
        <taxon>Eukaryota</taxon>
        <taxon>Metazoa</taxon>
        <taxon>Ecdysozoa</taxon>
        <taxon>Nematoda</taxon>
        <taxon>Chromadorea</taxon>
        <taxon>Rhabditida</taxon>
        <taxon>Tylenchina</taxon>
        <taxon>Panagrolaimomorpha</taxon>
        <taxon>Panagrolaimoidea</taxon>
        <taxon>Panagrolaimidae</taxon>
        <taxon>Panagrellus</taxon>
    </lineage>
</organism>
<reference evidence="13" key="1">
    <citation type="journal article" date="2013" name="Genetics">
        <title>The draft genome and transcriptome of Panagrellus redivivus are shaped by the harsh demands of a free-living lifestyle.</title>
        <authorList>
            <person name="Srinivasan J."/>
            <person name="Dillman A.R."/>
            <person name="Macchietto M.G."/>
            <person name="Heikkinen L."/>
            <person name="Lakso M."/>
            <person name="Fracchia K.M."/>
            <person name="Antoshechkin I."/>
            <person name="Mortazavi A."/>
            <person name="Wong G."/>
            <person name="Sternberg P.W."/>
        </authorList>
    </citation>
    <scope>NUCLEOTIDE SEQUENCE [LARGE SCALE GENOMIC DNA]</scope>
    <source>
        <strain evidence="13">MT8872</strain>
    </source>
</reference>
<evidence type="ECO:0000256" key="5">
    <source>
        <dbReference type="ARBA" id="ARBA00022801"/>
    </source>
</evidence>
<dbReference type="SUPFAM" id="SSF54001">
    <property type="entry name" value="Cysteine proteinases"/>
    <property type="match status" value="1"/>
</dbReference>
<dbReference type="WBParaSite" id="Pan_g19865.t1">
    <property type="protein sequence ID" value="Pan_g19865.t1"/>
    <property type="gene ID" value="Pan_g19865"/>
</dbReference>
<evidence type="ECO:0000256" key="6">
    <source>
        <dbReference type="ARBA" id="ARBA00022807"/>
    </source>
</evidence>
<dbReference type="InterPro" id="IPR017390">
    <property type="entry name" value="Ubiquitinyl_hydrolase_UCH37"/>
</dbReference>
<feature type="site" description="Transition state stabilizer" evidence="10">
    <location>
        <position position="80"/>
    </location>
</feature>
<evidence type="ECO:0000256" key="8">
    <source>
        <dbReference type="PIRSR" id="PIRSR038120-1"/>
    </source>
</evidence>
<dbReference type="Proteomes" id="UP000492821">
    <property type="component" value="Unassembled WGS sequence"/>
</dbReference>
<dbReference type="PROSITE" id="PS52049">
    <property type="entry name" value="ULD"/>
    <property type="match status" value="1"/>
</dbReference>
<evidence type="ECO:0000256" key="9">
    <source>
        <dbReference type="PIRSR" id="PIRSR038120-2"/>
    </source>
</evidence>
<name>A0A7E4ZVK1_PANRE</name>
<comment type="similarity">
    <text evidence="2 7 10 11">Belongs to the peptidase C12 family.</text>
</comment>
<dbReference type="Pfam" id="PF18031">
    <property type="entry name" value="UCH_C"/>
    <property type="match status" value="1"/>
</dbReference>
<keyword evidence="4 7" id="KW-0833">Ubl conjugation pathway</keyword>
<dbReference type="Gene3D" id="1.20.58.860">
    <property type="match status" value="1"/>
</dbReference>
<comment type="catalytic activity">
    <reaction evidence="1 7 10 11">
        <text>Thiol-dependent hydrolysis of ester, thioester, amide, peptide and isopeptide bonds formed by the C-terminal Gly of ubiquitin (a 76-residue protein attached to proteins as an intracellular targeting signal).</text>
        <dbReference type="EC" id="3.4.19.12"/>
    </reaction>
</comment>
<evidence type="ECO:0000256" key="4">
    <source>
        <dbReference type="ARBA" id="ARBA00022786"/>
    </source>
</evidence>
<dbReference type="CDD" id="cd09617">
    <property type="entry name" value="Peptidase_C12_UCH37_BAP1"/>
    <property type="match status" value="1"/>
</dbReference>
<feature type="active site" description="Proton donor" evidence="8 10">
    <location>
        <position position="161"/>
    </location>
</feature>
<evidence type="ECO:0000259" key="12">
    <source>
        <dbReference type="PROSITE" id="PS52048"/>
    </source>
</evidence>
<reference evidence="14" key="2">
    <citation type="submission" date="2020-10" db="UniProtKB">
        <authorList>
            <consortium name="WormBaseParasite"/>
        </authorList>
    </citation>
    <scope>IDENTIFICATION</scope>
</reference>
<dbReference type="EC" id="3.4.19.12" evidence="7 11"/>
<dbReference type="InterPro" id="IPR041507">
    <property type="entry name" value="UCH_C"/>
</dbReference>
<feature type="site" description="Important for enzyme activity" evidence="9 10">
    <location>
        <position position="176"/>
    </location>
</feature>
<dbReference type="GO" id="GO:0016579">
    <property type="term" value="P:protein deubiquitination"/>
    <property type="evidence" value="ECO:0007669"/>
    <property type="project" value="InterPro"/>
</dbReference>
<dbReference type="PANTHER" id="PTHR10589:SF16">
    <property type="entry name" value="UBIQUITIN CARBOXYL-TERMINAL HYDROLASE ISOZYME L5"/>
    <property type="match status" value="1"/>
</dbReference>
<dbReference type="PIRSF" id="PIRSF038120">
    <property type="entry name" value="Ubiquitinyl_hydrolase_UCH37"/>
    <property type="match status" value="1"/>
</dbReference>
<dbReference type="Pfam" id="PF01088">
    <property type="entry name" value="Peptidase_C12"/>
    <property type="match status" value="1"/>
</dbReference>
<dbReference type="PANTHER" id="PTHR10589">
    <property type="entry name" value="UBIQUITIN CARBOXYL-TERMINAL HYDROLASE"/>
    <property type="match status" value="1"/>
</dbReference>
<evidence type="ECO:0000256" key="2">
    <source>
        <dbReference type="ARBA" id="ARBA00009326"/>
    </source>
</evidence>
<protein>
    <recommendedName>
        <fullName evidence="7 11">Ubiquitin carboxyl-terminal hydrolase</fullName>
        <ecNumber evidence="7 11">3.4.19.12</ecNumber>
    </recommendedName>
</protein>
<keyword evidence="3 7" id="KW-0645">Protease</keyword>
<evidence type="ECO:0000256" key="11">
    <source>
        <dbReference type="RuleBase" id="RU361215"/>
    </source>
</evidence>
<accession>A0A7E4ZVK1</accession>
<evidence type="ECO:0000313" key="14">
    <source>
        <dbReference type="WBParaSite" id="Pan_g19865.t1"/>
    </source>
</evidence>
<dbReference type="GO" id="GO:0004843">
    <property type="term" value="F:cysteine-type deubiquitinase activity"/>
    <property type="evidence" value="ECO:0007669"/>
    <property type="project" value="UniProtKB-UniRule"/>
</dbReference>
<proteinExistence type="inferred from homology"/>
<dbReference type="InterPro" id="IPR036959">
    <property type="entry name" value="Peptidase_C12_UCH_sf"/>
</dbReference>
<dbReference type="Gene3D" id="3.40.532.10">
    <property type="entry name" value="Peptidase C12, ubiquitin carboxyl-terminal hydrolase"/>
    <property type="match status" value="1"/>
</dbReference>
<sequence>MSDNAEWCLIESDPGVFTELIRNFGVQGVQVEEIYSLDEDAFVNLNPVHGLIFLFKYRENEEFTGELDHENKNDIFFAQQVISNACATQAIINLLLNVENPDVTLGSELEDFKNFTSSFDPPNRGLCLSNSEHIRTMHNSFARQTLFELDIKNTGKDDNYHFVTYVPFKGRVYELDGLREAPIDHGPIPEGQNWIDIVRPVIQTRIQRFTTGEIHFNLMAAISDRRVKYQKELNELIESGMDTDDAAHDIYRLQTLISEEEDKWDRQRRENVRRRHNYVPFIVELMKCLAREEKLLPLVENVIFEHNRKEVMKQYEFV</sequence>
<evidence type="ECO:0000256" key="7">
    <source>
        <dbReference type="PIRNR" id="PIRNR038120"/>
    </source>
</evidence>
<keyword evidence="6 7" id="KW-0788">Thiol protease</keyword>
<feature type="active site" description="Nucleophile" evidence="8 10">
    <location>
        <position position="86"/>
    </location>
</feature>
<dbReference type="PROSITE" id="PS52048">
    <property type="entry name" value="UCH_DOMAIN"/>
    <property type="match status" value="1"/>
</dbReference>
<evidence type="ECO:0000256" key="3">
    <source>
        <dbReference type="ARBA" id="ARBA00022670"/>
    </source>
</evidence>
<dbReference type="InterPro" id="IPR038765">
    <property type="entry name" value="Papain-like_cys_pep_sf"/>
</dbReference>
<dbReference type="PRINTS" id="PR00707">
    <property type="entry name" value="UBCTHYDRLASE"/>
</dbReference>
<dbReference type="AlphaFoldDB" id="A0A7E4ZVK1"/>
<keyword evidence="5 7" id="KW-0378">Hydrolase</keyword>
<evidence type="ECO:0000256" key="10">
    <source>
        <dbReference type="PROSITE-ProRule" id="PRU01393"/>
    </source>
</evidence>
<dbReference type="GO" id="GO:0005737">
    <property type="term" value="C:cytoplasm"/>
    <property type="evidence" value="ECO:0007669"/>
    <property type="project" value="TreeGrafter"/>
</dbReference>
<dbReference type="InterPro" id="IPR001578">
    <property type="entry name" value="Peptidase_C12_UCH"/>
</dbReference>
<evidence type="ECO:0000313" key="13">
    <source>
        <dbReference type="Proteomes" id="UP000492821"/>
    </source>
</evidence>
<evidence type="ECO:0000256" key="1">
    <source>
        <dbReference type="ARBA" id="ARBA00000707"/>
    </source>
</evidence>